<dbReference type="Proteomes" id="UP001164539">
    <property type="component" value="Chromosome 10"/>
</dbReference>
<gene>
    <name evidence="1" type="ORF">OWV82_018218</name>
</gene>
<dbReference type="EMBL" id="CM051403">
    <property type="protein sequence ID" value="KAJ4708241.1"/>
    <property type="molecule type" value="Genomic_DNA"/>
</dbReference>
<protein>
    <submittedName>
        <fullName evidence="1">Uncharacterized protein</fullName>
    </submittedName>
</protein>
<reference evidence="1 2" key="1">
    <citation type="journal article" date="2023" name="Science">
        <title>Complex scaffold remodeling in plant triterpene biosynthesis.</title>
        <authorList>
            <person name="De La Pena R."/>
            <person name="Hodgson H."/>
            <person name="Liu J.C."/>
            <person name="Stephenson M.J."/>
            <person name="Martin A.C."/>
            <person name="Owen C."/>
            <person name="Harkess A."/>
            <person name="Leebens-Mack J."/>
            <person name="Jimenez L.E."/>
            <person name="Osbourn A."/>
            <person name="Sattely E.S."/>
        </authorList>
    </citation>
    <scope>NUCLEOTIDE SEQUENCE [LARGE SCALE GENOMIC DNA]</scope>
    <source>
        <strain evidence="2">cv. JPN11</strain>
        <tissue evidence="1">Leaf</tissue>
    </source>
</reference>
<name>A0ACC1XAS2_MELAZ</name>
<sequence>MTQMEACLHILQSAQEDNRTEALYNNIADAVIKSSAKTPTEDVYLMALIALYTLIKIGKLYLHKKTIEVLYSNIADAANATDAVINNSTKRPTEDVYLMATIALYTLITIGKLYLL</sequence>
<accession>A0ACC1XAS2</accession>
<proteinExistence type="predicted"/>
<evidence type="ECO:0000313" key="2">
    <source>
        <dbReference type="Proteomes" id="UP001164539"/>
    </source>
</evidence>
<comment type="caution">
    <text evidence="1">The sequence shown here is derived from an EMBL/GenBank/DDBJ whole genome shotgun (WGS) entry which is preliminary data.</text>
</comment>
<organism evidence="1 2">
    <name type="scientific">Melia azedarach</name>
    <name type="common">Chinaberry tree</name>
    <dbReference type="NCBI Taxonomy" id="155640"/>
    <lineage>
        <taxon>Eukaryota</taxon>
        <taxon>Viridiplantae</taxon>
        <taxon>Streptophyta</taxon>
        <taxon>Embryophyta</taxon>
        <taxon>Tracheophyta</taxon>
        <taxon>Spermatophyta</taxon>
        <taxon>Magnoliopsida</taxon>
        <taxon>eudicotyledons</taxon>
        <taxon>Gunneridae</taxon>
        <taxon>Pentapetalae</taxon>
        <taxon>rosids</taxon>
        <taxon>malvids</taxon>
        <taxon>Sapindales</taxon>
        <taxon>Meliaceae</taxon>
        <taxon>Melia</taxon>
    </lineage>
</organism>
<keyword evidence="2" id="KW-1185">Reference proteome</keyword>
<evidence type="ECO:0000313" key="1">
    <source>
        <dbReference type="EMBL" id="KAJ4708241.1"/>
    </source>
</evidence>